<dbReference type="RefSeq" id="WP_392819527.1">
    <property type="nucleotide sequence ID" value="NZ_JBICYV010000012.1"/>
</dbReference>
<proteinExistence type="predicted"/>
<evidence type="ECO:0000256" key="1">
    <source>
        <dbReference type="SAM" id="MobiDB-lite"/>
    </source>
</evidence>
<name>A0ABW7B8P0_9ACTN</name>
<evidence type="ECO:0000313" key="3">
    <source>
        <dbReference type="Proteomes" id="UP001604267"/>
    </source>
</evidence>
<comment type="caution">
    <text evidence="2">The sequence shown here is derived from an EMBL/GenBank/DDBJ whole genome shotgun (WGS) entry which is preliminary data.</text>
</comment>
<dbReference type="EMBL" id="JBICYV010000012">
    <property type="protein sequence ID" value="MFG3013563.1"/>
    <property type="molecule type" value="Genomic_DNA"/>
</dbReference>
<sequence>MAQSADTAQARSAAAWAISAVNTRAPATFRRWAGEYGSMPGARISLSDEEAGEVLDTWPDDR</sequence>
<feature type="region of interest" description="Disordered" evidence="1">
    <location>
        <begin position="42"/>
        <end position="62"/>
    </location>
</feature>
<protein>
    <submittedName>
        <fullName evidence="2">Uncharacterized protein</fullName>
    </submittedName>
</protein>
<reference evidence="2 3" key="1">
    <citation type="submission" date="2024-10" db="EMBL/GenBank/DDBJ databases">
        <title>The Natural Products Discovery Center: Release of the First 8490 Sequenced Strains for Exploring Actinobacteria Biosynthetic Diversity.</title>
        <authorList>
            <person name="Kalkreuter E."/>
            <person name="Kautsar S.A."/>
            <person name="Yang D."/>
            <person name="Bader C.D."/>
            <person name="Teijaro C.N."/>
            <person name="Fluegel L."/>
            <person name="Davis C.M."/>
            <person name="Simpson J.R."/>
            <person name="Lauterbach L."/>
            <person name="Steele A.D."/>
            <person name="Gui C."/>
            <person name="Meng S."/>
            <person name="Li G."/>
            <person name="Viehrig K."/>
            <person name="Ye F."/>
            <person name="Su P."/>
            <person name="Kiefer A.F."/>
            <person name="Nichols A."/>
            <person name="Cepeda A.J."/>
            <person name="Yan W."/>
            <person name="Fan B."/>
            <person name="Jiang Y."/>
            <person name="Adhikari A."/>
            <person name="Zheng C.-J."/>
            <person name="Schuster L."/>
            <person name="Cowan T.M."/>
            <person name="Smanski M.J."/>
            <person name="Chevrette M.G."/>
            <person name="De Carvalho L.P.S."/>
            <person name="Shen B."/>
        </authorList>
    </citation>
    <scope>NUCLEOTIDE SEQUENCE [LARGE SCALE GENOMIC DNA]</scope>
    <source>
        <strain evidence="2 3">NPDC048320</strain>
    </source>
</reference>
<accession>A0ABW7B8P0</accession>
<gene>
    <name evidence="2" type="ORF">ACGFZB_24485</name>
</gene>
<dbReference type="Proteomes" id="UP001604267">
    <property type="component" value="Unassembled WGS sequence"/>
</dbReference>
<organism evidence="2 3">
    <name type="scientific">Streptomyces cinerochromogenes</name>
    <dbReference type="NCBI Taxonomy" id="66422"/>
    <lineage>
        <taxon>Bacteria</taxon>
        <taxon>Bacillati</taxon>
        <taxon>Actinomycetota</taxon>
        <taxon>Actinomycetes</taxon>
        <taxon>Kitasatosporales</taxon>
        <taxon>Streptomycetaceae</taxon>
        <taxon>Streptomyces</taxon>
    </lineage>
</organism>
<evidence type="ECO:0000313" key="2">
    <source>
        <dbReference type="EMBL" id="MFG3013563.1"/>
    </source>
</evidence>
<keyword evidence="3" id="KW-1185">Reference proteome</keyword>